<dbReference type="Gene3D" id="3.40.50.720">
    <property type="entry name" value="NAD(P)-binding Rossmann-like Domain"/>
    <property type="match status" value="1"/>
</dbReference>
<dbReference type="GO" id="GO:0071555">
    <property type="term" value="P:cell wall organization"/>
    <property type="evidence" value="ECO:0007669"/>
    <property type="project" value="UniProtKB-KW"/>
</dbReference>
<gene>
    <name evidence="7" type="primary">murD</name>
    <name evidence="11" type="ORF">A3B45_01815</name>
</gene>
<keyword evidence="7 8" id="KW-0961">Cell wall biogenesis/degradation</keyword>
<dbReference type="STRING" id="1797785.A3B45_01815"/>
<evidence type="ECO:0000256" key="1">
    <source>
        <dbReference type="ARBA" id="ARBA00004496"/>
    </source>
</evidence>
<dbReference type="SUPFAM" id="SSF51984">
    <property type="entry name" value="MurCD N-terminal domain"/>
    <property type="match status" value="1"/>
</dbReference>
<dbReference type="Gene3D" id="3.90.190.20">
    <property type="entry name" value="Mur ligase, C-terminal domain"/>
    <property type="match status" value="1"/>
</dbReference>
<dbReference type="InterPro" id="IPR036615">
    <property type="entry name" value="Mur_ligase_C_dom_sf"/>
</dbReference>
<keyword evidence="3 7" id="KW-0963">Cytoplasm</keyword>
<evidence type="ECO:0000256" key="3">
    <source>
        <dbReference type="ARBA" id="ARBA00022490"/>
    </source>
</evidence>
<feature type="domain" description="Mur ligase central" evidence="10">
    <location>
        <begin position="112"/>
        <end position="250"/>
    </location>
</feature>
<feature type="binding site" evidence="7">
    <location>
        <begin position="114"/>
        <end position="120"/>
    </location>
    <ligand>
        <name>ATP</name>
        <dbReference type="ChEBI" id="CHEBI:30616"/>
    </ligand>
</feature>
<dbReference type="GO" id="GO:0008360">
    <property type="term" value="P:regulation of cell shape"/>
    <property type="evidence" value="ECO:0007669"/>
    <property type="project" value="UniProtKB-KW"/>
</dbReference>
<keyword evidence="7 8" id="KW-0132">Cell division</keyword>
<name>A0A1F5KLW8_9BACT</name>
<comment type="function">
    <text evidence="7 8">Cell wall formation. Catalyzes the addition of glutamate to the nucleotide precursor UDP-N-acetylmuramoyl-L-alanine (UMA).</text>
</comment>
<dbReference type="UniPathway" id="UPA00219"/>
<evidence type="ECO:0000256" key="5">
    <source>
        <dbReference type="ARBA" id="ARBA00022741"/>
    </source>
</evidence>
<dbReference type="HAMAP" id="MF_00639">
    <property type="entry name" value="MurD"/>
    <property type="match status" value="1"/>
</dbReference>
<dbReference type="GO" id="GO:0051301">
    <property type="term" value="P:cell division"/>
    <property type="evidence" value="ECO:0007669"/>
    <property type="project" value="UniProtKB-KW"/>
</dbReference>
<dbReference type="InterPro" id="IPR004101">
    <property type="entry name" value="Mur_ligase_C"/>
</dbReference>
<dbReference type="InterPro" id="IPR036565">
    <property type="entry name" value="Mur-like_cat_sf"/>
</dbReference>
<keyword evidence="4 7" id="KW-0436">Ligase</keyword>
<comment type="catalytic activity">
    <reaction evidence="7 8">
        <text>UDP-N-acetyl-alpha-D-muramoyl-L-alanine + D-glutamate + ATP = UDP-N-acetyl-alpha-D-muramoyl-L-alanyl-D-glutamate + ADP + phosphate + H(+)</text>
        <dbReference type="Rhea" id="RHEA:16429"/>
        <dbReference type="ChEBI" id="CHEBI:15378"/>
        <dbReference type="ChEBI" id="CHEBI:29986"/>
        <dbReference type="ChEBI" id="CHEBI:30616"/>
        <dbReference type="ChEBI" id="CHEBI:43474"/>
        <dbReference type="ChEBI" id="CHEBI:83898"/>
        <dbReference type="ChEBI" id="CHEBI:83900"/>
        <dbReference type="ChEBI" id="CHEBI:456216"/>
        <dbReference type="EC" id="6.3.2.9"/>
    </reaction>
</comment>
<evidence type="ECO:0000313" key="12">
    <source>
        <dbReference type="Proteomes" id="UP000178565"/>
    </source>
</evidence>
<evidence type="ECO:0000256" key="6">
    <source>
        <dbReference type="ARBA" id="ARBA00022840"/>
    </source>
</evidence>
<comment type="pathway">
    <text evidence="2 7 8">Cell wall biogenesis; peptidoglycan biosynthesis.</text>
</comment>
<proteinExistence type="inferred from homology"/>
<feature type="domain" description="Mur ligase C-terminal" evidence="9">
    <location>
        <begin position="297"/>
        <end position="421"/>
    </location>
</feature>
<evidence type="ECO:0000313" key="11">
    <source>
        <dbReference type="EMBL" id="OGE41937.1"/>
    </source>
</evidence>
<keyword evidence="6 7" id="KW-0067">ATP-binding</keyword>
<evidence type="ECO:0000259" key="10">
    <source>
        <dbReference type="Pfam" id="PF08245"/>
    </source>
</evidence>
<keyword evidence="7 8" id="KW-0573">Peptidoglycan synthesis</keyword>
<protein>
    <recommendedName>
        <fullName evidence="7 8">UDP-N-acetylmuramoylalanine--D-glutamate ligase</fullName>
        <ecNumber evidence="7 8">6.3.2.9</ecNumber>
    </recommendedName>
    <alternativeName>
        <fullName evidence="7">D-glutamic acid-adding enzyme</fullName>
    </alternativeName>
    <alternativeName>
        <fullName evidence="7">UDP-N-acetylmuramoyl-L-alanyl-D-glutamate synthetase</fullName>
    </alternativeName>
</protein>
<dbReference type="AlphaFoldDB" id="A0A1F5KLW8"/>
<dbReference type="Pfam" id="PF02875">
    <property type="entry name" value="Mur_ligase_C"/>
    <property type="match status" value="1"/>
</dbReference>
<dbReference type="Pfam" id="PF08245">
    <property type="entry name" value="Mur_ligase_M"/>
    <property type="match status" value="1"/>
</dbReference>
<keyword evidence="7 8" id="KW-0133">Cell shape</keyword>
<evidence type="ECO:0000256" key="8">
    <source>
        <dbReference type="RuleBase" id="RU003664"/>
    </source>
</evidence>
<dbReference type="GO" id="GO:0008764">
    <property type="term" value="F:UDP-N-acetylmuramoylalanine-D-glutamate ligase activity"/>
    <property type="evidence" value="ECO:0007669"/>
    <property type="project" value="UniProtKB-UniRule"/>
</dbReference>
<evidence type="ECO:0000256" key="2">
    <source>
        <dbReference type="ARBA" id="ARBA00004752"/>
    </source>
</evidence>
<keyword evidence="5 7" id="KW-0547">Nucleotide-binding</keyword>
<keyword evidence="7 8" id="KW-0131">Cell cycle</keyword>
<dbReference type="InterPro" id="IPR005762">
    <property type="entry name" value="MurD"/>
</dbReference>
<dbReference type="SUPFAM" id="SSF53244">
    <property type="entry name" value="MurD-like peptide ligases, peptide-binding domain"/>
    <property type="match status" value="1"/>
</dbReference>
<dbReference type="Gene3D" id="3.40.1190.10">
    <property type="entry name" value="Mur-like, catalytic domain"/>
    <property type="match status" value="1"/>
</dbReference>
<comment type="subcellular location">
    <subcellularLocation>
        <location evidence="1 7 8">Cytoplasm</location>
    </subcellularLocation>
</comment>
<dbReference type="Proteomes" id="UP000178565">
    <property type="component" value="Unassembled WGS sequence"/>
</dbReference>
<dbReference type="GO" id="GO:0009252">
    <property type="term" value="P:peptidoglycan biosynthetic process"/>
    <property type="evidence" value="ECO:0007669"/>
    <property type="project" value="UniProtKB-UniRule"/>
</dbReference>
<dbReference type="GO" id="GO:0005737">
    <property type="term" value="C:cytoplasm"/>
    <property type="evidence" value="ECO:0007669"/>
    <property type="project" value="UniProtKB-SubCell"/>
</dbReference>
<comment type="caution">
    <text evidence="11">The sequence shown here is derived from an EMBL/GenBank/DDBJ whole genome shotgun (WGS) entry which is preliminary data.</text>
</comment>
<dbReference type="SUPFAM" id="SSF53623">
    <property type="entry name" value="MurD-like peptide ligases, catalytic domain"/>
    <property type="match status" value="1"/>
</dbReference>
<accession>A0A1F5KLW8</accession>
<dbReference type="InterPro" id="IPR013221">
    <property type="entry name" value="Mur_ligase_cen"/>
</dbReference>
<dbReference type="PANTHER" id="PTHR43692:SF1">
    <property type="entry name" value="UDP-N-ACETYLMURAMOYLALANINE--D-GLUTAMATE LIGASE"/>
    <property type="match status" value="1"/>
</dbReference>
<dbReference type="Pfam" id="PF21799">
    <property type="entry name" value="MurD-like_N"/>
    <property type="match status" value="1"/>
</dbReference>
<dbReference type="EC" id="6.3.2.9" evidence="7 8"/>
<evidence type="ECO:0000256" key="4">
    <source>
        <dbReference type="ARBA" id="ARBA00022598"/>
    </source>
</evidence>
<dbReference type="NCBIfam" id="TIGR01087">
    <property type="entry name" value="murD"/>
    <property type="match status" value="1"/>
</dbReference>
<sequence>MKVLIFGLGLNQGGVGSALFFAKQGTDVRVTDLKDAKALKPSLDQLKAYPQITYTLGRHKKGDIDWADLIIKNPAVKPGNPFIGYALKQGKQVEMDMGIFLEYVDPSQIIGVTGTKGKSTTASLIYEILMKSRHDSEDVILTGNIGRSALDVIPHIKPNTLIILEISSFQLETFATHKVSPKWAVVTNITPDHLNYYQAMDEYIEAKRIIGKHQTQDDYLFLRKNDPVTSKNNFLKGFEGQIIFFSKDDLPKDFKPHLMGEHNLENMAAALAVARAFGIPKDSALSTLVKFKGVPLRMELIKTWGGVKIYNDTTATSPEAGIQAINTWGGNLQTPLGCLILICGGMNKGMDYTKYATIVGKLVKKVFFLEGDSTEEIRKQLSAISHQQADKIMGTYNNLEKLLIDVEKIVESGDTILFSPAATSFNLFQNEFDRGRKFNQAVEKIFHD</sequence>
<dbReference type="GO" id="GO:0005524">
    <property type="term" value="F:ATP binding"/>
    <property type="evidence" value="ECO:0007669"/>
    <property type="project" value="UniProtKB-UniRule"/>
</dbReference>
<dbReference type="EMBL" id="MFDM01000031">
    <property type="protein sequence ID" value="OGE41937.1"/>
    <property type="molecule type" value="Genomic_DNA"/>
</dbReference>
<evidence type="ECO:0000259" key="9">
    <source>
        <dbReference type="Pfam" id="PF02875"/>
    </source>
</evidence>
<evidence type="ECO:0000256" key="7">
    <source>
        <dbReference type="HAMAP-Rule" id="MF_00639"/>
    </source>
</evidence>
<organism evidence="11 12">
    <name type="scientific">Candidatus Daviesbacteria bacterium RIFCSPLOWO2_01_FULL_39_12</name>
    <dbReference type="NCBI Taxonomy" id="1797785"/>
    <lineage>
        <taxon>Bacteria</taxon>
        <taxon>Candidatus Daviesiibacteriota</taxon>
    </lineage>
</organism>
<reference evidence="11 12" key="1">
    <citation type="journal article" date="2016" name="Nat. Commun.">
        <title>Thousands of microbial genomes shed light on interconnected biogeochemical processes in an aquifer system.</title>
        <authorList>
            <person name="Anantharaman K."/>
            <person name="Brown C.T."/>
            <person name="Hug L.A."/>
            <person name="Sharon I."/>
            <person name="Castelle C.J."/>
            <person name="Probst A.J."/>
            <person name="Thomas B.C."/>
            <person name="Singh A."/>
            <person name="Wilkins M.J."/>
            <person name="Karaoz U."/>
            <person name="Brodie E.L."/>
            <person name="Williams K.H."/>
            <person name="Hubbard S.S."/>
            <person name="Banfield J.F."/>
        </authorList>
    </citation>
    <scope>NUCLEOTIDE SEQUENCE [LARGE SCALE GENOMIC DNA]</scope>
</reference>
<dbReference type="PANTHER" id="PTHR43692">
    <property type="entry name" value="UDP-N-ACETYLMURAMOYLALANINE--D-GLUTAMATE LIGASE"/>
    <property type="match status" value="1"/>
</dbReference>
<comment type="similarity">
    <text evidence="7">Belongs to the MurCDEF family.</text>
</comment>